<comment type="caution">
    <text evidence="2">The sequence shown here is derived from an EMBL/GenBank/DDBJ whole genome shotgun (WGS) entry which is preliminary data.</text>
</comment>
<evidence type="ECO:0000313" key="3">
    <source>
        <dbReference type="Proteomes" id="UP000613401"/>
    </source>
</evidence>
<accession>A0A8H4CPQ9</accession>
<sequence>MPGSHLDMASNDDMLLSAFDLTILPRVGKSMEYSSAEAPGCSSAPAPIGHVLRPMGAGKTATGSVEPQ</sequence>
<keyword evidence="3" id="KW-1185">Reference proteome</keyword>
<gene>
    <name evidence="2" type="ORF">GCG54_00012035</name>
</gene>
<proteinExistence type="predicted"/>
<dbReference type="Proteomes" id="UP000613401">
    <property type="component" value="Unassembled WGS sequence"/>
</dbReference>
<dbReference type="AlphaFoldDB" id="A0A8H4CPQ9"/>
<organism evidence="2 3">
    <name type="scientific">Colletotrichum gloeosporioides</name>
    <name type="common">Anthracnose fungus</name>
    <name type="synonym">Glomerella cingulata</name>
    <dbReference type="NCBI Taxonomy" id="474922"/>
    <lineage>
        <taxon>Eukaryota</taxon>
        <taxon>Fungi</taxon>
        <taxon>Dikarya</taxon>
        <taxon>Ascomycota</taxon>
        <taxon>Pezizomycotina</taxon>
        <taxon>Sordariomycetes</taxon>
        <taxon>Hypocreomycetidae</taxon>
        <taxon>Glomerellales</taxon>
        <taxon>Glomerellaceae</taxon>
        <taxon>Colletotrichum</taxon>
        <taxon>Colletotrichum gloeosporioides species complex</taxon>
    </lineage>
</organism>
<protein>
    <submittedName>
        <fullName evidence="2">Uncharacterized protein</fullName>
    </submittedName>
</protein>
<reference evidence="2" key="1">
    <citation type="journal article" date="2020" name="Phytopathology">
        <title>Genome sequence and comparative analysis of Colletotrichum gloeosporioides isolated from Liriodendron leaves.</title>
        <authorList>
            <person name="Fu F.F."/>
            <person name="Hao Z."/>
            <person name="Wang P."/>
            <person name="Lu Y."/>
            <person name="Xue L.J."/>
            <person name="Wei G."/>
            <person name="Tian Y."/>
            <person name="Baishi H."/>
            <person name="Xu H."/>
            <person name="Shi J."/>
            <person name="Cheng T."/>
            <person name="Wang G."/>
            <person name="Yi Y."/>
            <person name="Chen J."/>
        </authorList>
    </citation>
    <scope>NUCLEOTIDE SEQUENCE</scope>
    <source>
        <strain evidence="2">Lc1</strain>
    </source>
</reference>
<evidence type="ECO:0000256" key="1">
    <source>
        <dbReference type="SAM" id="MobiDB-lite"/>
    </source>
</evidence>
<dbReference type="RefSeq" id="XP_045266796.1">
    <property type="nucleotide sequence ID" value="XM_045411923.1"/>
</dbReference>
<evidence type="ECO:0000313" key="2">
    <source>
        <dbReference type="EMBL" id="KAF3807637.1"/>
    </source>
</evidence>
<name>A0A8H4CPQ9_COLGL</name>
<dbReference type="EMBL" id="WVTB01000028">
    <property type="protein sequence ID" value="KAF3807637.1"/>
    <property type="molecule type" value="Genomic_DNA"/>
</dbReference>
<reference evidence="2" key="2">
    <citation type="submission" date="2020-03" db="EMBL/GenBank/DDBJ databases">
        <authorList>
            <person name="Fu F.-F."/>
            <person name="Chen J."/>
        </authorList>
    </citation>
    <scope>NUCLEOTIDE SEQUENCE</scope>
    <source>
        <strain evidence="2">Lc1</strain>
    </source>
</reference>
<feature type="region of interest" description="Disordered" evidence="1">
    <location>
        <begin position="35"/>
        <end position="68"/>
    </location>
</feature>
<dbReference type="GeneID" id="69019158"/>